<protein>
    <submittedName>
        <fullName evidence="2">Uncharacterized protein</fullName>
    </submittedName>
</protein>
<sequence>MNLQPPAQGSSQTRQRRMTSPAGSLALPEQGRRSPRPPSPLRNGYVMDTSTGIDIGDDEDDSDDDNDDDDPAQWHRSPSPASSVSNLAASFVQRMNHFVGGIAPKSPMPTDAELEAEAERERDRSRREAEAILTREAAQRKLVEERVLAMMESAKSLPPPPSRSQTMPNPNPPSPSHSQKDSSNWWTAAKNKLTPTKEPLTPAQQVIQEAKQKEKEKEKEKKKDKGKEKDKDKEWPANSQSKFTDPAFANLHIPVAPPARKPAPPSPSSPTPSRPSISNMPPNLTPSPMRASDGTSSPSREPPPVYAQFNAQGGLDIPGTLLAIAKRFEKLEKWTVGHVRALEERMTDVEKYLVEKEEKDHGKEDQTSTAAKEQTTLPPAAAASEMNEIREEIAELQGRVGELGREMAKLATAPSRLSSGPIAQTTSVSVAPPATSMLVEQNTGSSFQTPHHRRISASALETTSPPLSSKKTPTGTRLPYPQGDYTSPPDVFSPPNSPPGSLNRRSNSQSQSNPMPISGLPNTAPLSSSLTSYSSVGSFSSTTSYGRAMSPSPASAPPTSSVITAAAAAGGSGGAGGASAAARGVSPTPSSNLPAPQQSGRRSGSVSPTPRKRYTVALGGPLVAPPDDELASNAAESPKEVAAPKKIGPVRPALKSQSSFDNVFTTSSSSSGKNNANNNNEEEDSDEEGEFGGETIGKSAAARMASSGSFSGKGDYKPSTTTTTTANTTTSSNSPSPMSNRRLRAQSAYGFSSIPGASNTTAAAALSGTPSVAPLRLRSKSTERLNPNPNPHTGMGTGTGDGMVSGVAGGRFVDPLVLRKQSRDSLAASRPIAMPKPAMGKVPIGQLVAFFDKDRK</sequence>
<dbReference type="Proteomes" id="UP000521872">
    <property type="component" value="Unassembled WGS sequence"/>
</dbReference>
<feature type="compositionally biased region" description="Basic and acidic residues" evidence="1">
    <location>
        <begin position="210"/>
        <end position="235"/>
    </location>
</feature>
<feature type="compositionally biased region" description="Low complexity" evidence="1">
    <location>
        <begin position="658"/>
        <end position="679"/>
    </location>
</feature>
<feature type="compositionally biased region" description="Pro residues" evidence="1">
    <location>
        <begin position="255"/>
        <end position="273"/>
    </location>
</feature>
<feature type="region of interest" description="Disordered" evidence="1">
    <location>
        <begin position="1"/>
        <end position="88"/>
    </location>
</feature>
<feature type="compositionally biased region" description="Low complexity" evidence="1">
    <location>
        <begin position="578"/>
        <end position="587"/>
    </location>
</feature>
<proteinExistence type="predicted"/>
<evidence type="ECO:0000313" key="2">
    <source>
        <dbReference type="EMBL" id="KAF4613204.1"/>
    </source>
</evidence>
<feature type="compositionally biased region" description="Acidic residues" evidence="1">
    <location>
        <begin position="55"/>
        <end position="71"/>
    </location>
</feature>
<feature type="compositionally biased region" description="Acidic residues" evidence="1">
    <location>
        <begin position="680"/>
        <end position="691"/>
    </location>
</feature>
<feature type="compositionally biased region" description="Polar residues" evidence="1">
    <location>
        <begin position="588"/>
        <end position="608"/>
    </location>
</feature>
<feature type="region of interest" description="Disordered" evidence="1">
    <location>
        <begin position="100"/>
        <end position="313"/>
    </location>
</feature>
<evidence type="ECO:0000256" key="1">
    <source>
        <dbReference type="SAM" id="MobiDB-lite"/>
    </source>
</evidence>
<feature type="region of interest" description="Disordered" evidence="1">
    <location>
        <begin position="355"/>
        <end position="387"/>
    </location>
</feature>
<keyword evidence="3" id="KW-1185">Reference proteome</keyword>
<evidence type="ECO:0000313" key="3">
    <source>
        <dbReference type="Proteomes" id="UP000521872"/>
    </source>
</evidence>
<feature type="compositionally biased region" description="Polar residues" evidence="1">
    <location>
        <begin position="438"/>
        <end position="449"/>
    </location>
</feature>
<organism evidence="2 3">
    <name type="scientific">Agrocybe pediades</name>
    <dbReference type="NCBI Taxonomy" id="84607"/>
    <lineage>
        <taxon>Eukaryota</taxon>
        <taxon>Fungi</taxon>
        <taxon>Dikarya</taxon>
        <taxon>Basidiomycota</taxon>
        <taxon>Agaricomycotina</taxon>
        <taxon>Agaricomycetes</taxon>
        <taxon>Agaricomycetidae</taxon>
        <taxon>Agaricales</taxon>
        <taxon>Agaricineae</taxon>
        <taxon>Strophariaceae</taxon>
        <taxon>Agrocybe</taxon>
    </lineage>
</organism>
<comment type="caution">
    <text evidence="2">The sequence shown here is derived from an EMBL/GenBank/DDBJ whole genome shotgun (WGS) entry which is preliminary data.</text>
</comment>
<feature type="compositionally biased region" description="Polar residues" evidence="1">
    <location>
        <begin position="459"/>
        <end position="475"/>
    </location>
</feature>
<feature type="compositionally biased region" description="Low complexity" evidence="1">
    <location>
        <begin position="527"/>
        <end position="569"/>
    </location>
</feature>
<feature type="compositionally biased region" description="Gly residues" evidence="1">
    <location>
        <begin position="795"/>
        <end position="807"/>
    </location>
</feature>
<feature type="compositionally biased region" description="Basic and acidic residues" evidence="1">
    <location>
        <begin position="117"/>
        <end position="130"/>
    </location>
</feature>
<feature type="compositionally biased region" description="Polar residues" evidence="1">
    <location>
        <begin position="415"/>
        <end position="429"/>
    </location>
</feature>
<feature type="compositionally biased region" description="Basic and acidic residues" evidence="1">
    <location>
        <begin position="355"/>
        <end position="366"/>
    </location>
</feature>
<feature type="region of interest" description="Disordered" evidence="1">
    <location>
        <begin position="411"/>
        <end position="807"/>
    </location>
</feature>
<accession>A0A8H4QLD6</accession>
<feature type="compositionally biased region" description="Low complexity" evidence="1">
    <location>
        <begin position="503"/>
        <end position="513"/>
    </location>
</feature>
<feature type="compositionally biased region" description="Basic and acidic residues" evidence="1">
    <location>
        <begin position="137"/>
        <end position="147"/>
    </location>
</feature>
<dbReference type="EMBL" id="JAACJL010000046">
    <property type="protein sequence ID" value="KAF4613204.1"/>
    <property type="molecule type" value="Genomic_DNA"/>
</dbReference>
<name>A0A8H4QLD6_9AGAR</name>
<feature type="compositionally biased region" description="Polar residues" evidence="1">
    <location>
        <begin position="367"/>
        <end position="377"/>
    </location>
</feature>
<feature type="compositionally biased region" description="Polar residues" evidence="1">
    <location>
        <begin position="79"/>
        <end position="88"/>
    </location>
</feature>
<dbReference type="AlphaFoldDB" id="A0A8H4QLD6"/>
<feature type="compositionally biased region" description="Polar residues" evidence="1">
    <location>
        <begin position="1"/>
        <end position="13"/>
    </location>
</feature>
<feature type="compositionally biased region" description="Low complexity" evidence="1">
    <location>
        <begin position="718"/>
        <end position="740"/>
    </location>
</feature>
<reference evidence="2 3" key="1">
    <citation type="submission" date="2019-12" db="EMBL/GenBank/DDBJ databases">
        <authorList>
            <person name="Floudas D."/>
            <person name="Bentzer J."/>
            <person name="Ahren D."/>
            <person name="Johansson T."/>
            <person name="Persson P."/>
            <person name="Tunlid A."/>
        </authorList>
    </citation>
    <scope>NUCLEOTIDE SEQUENCE [LARGE SCALE GENOMIC DNA]</scope>
    <source>
        <strain evidence="2 3">CBS 102.39</strain>
    </source>
</reference>
<gene>
    <name evidence="2" type="ORF">D9613_010916</name>
</gene>